<dbReference type="AlphaFoldDB" id="A0A8H6IHS7"/>
<evidence type="ECO:0000313" key="1">
    <source>
        <dbReference type="EMBL" id="KAF6764557.1"/>
    </source>
</evidence>
<proteinExistence type="predicted"/>
<organism evidence="1 2">
    <name type="scientific">Ephemerocybe angulata</name>
    <dbReference type="NCBI Taxonomy" id="980116"/>
    <lineage>
        <taxon>Eukaryota</taxon>
        <taxon>Fungi</taxon>
        <taxon>Dikarya</taxon>
        <taxon>Basidiomycota</taxon>
        <taxon>Agaricomycotina</taxon>
        <taxon>Agaricomycetes</taxon>
        <taxon>Agaricomycetidae</taxon>
        <taxon>Agaricales</taxon>
        <taxon>Agaricineae</taxon>
        <taxon>Psathyrellaceae</taxon>
        <taxon>Ephemerocybe</taxon>
    </lineage>
</organism>
<gene>
    <name evidence="1" type="ORF">DFP72DRAFT_840592</name>
</gene>
<comment type="caution">
    <text evidence="1">The sequence shown here is derived from an EMBL/GenBank/DDBJ whole genome shotgun (WGS) entry which is preliminary data.</text>
</comment>
<dbReference type="EMBL" id="JACGCI010000004">
    <property type="protein sequence ID" value="KAF6764557.1"/>
    <property type="molecule type" value="Genomic_DNA"/>
</dbReference>
<dbReference type="Proteomes" id="UP000521943">
    <property type="component" value="Unassembled WGS sequence"/>
</dbReference>
<sequence length="100" mass="11489">MTERHDEIEAWLATTDAEIIHVTDGNPSSPLTERAGQNTKANTKDVYCNRTSFNIYGGACSVYDVNARSQDRVRRWGIPSTVQYPFDLWDPTRWWVLLDP</sequence>
<protein>
    <submittedName>
        <fullName evidence="1">Uncharacterized protein</fullName>
    </submittedName>
</protein>
<evidence type="ECO:0000313" key="2">
    <source>
        <dbReference type="Proteomes" id="UP000521943"/>
    </source>
</evidence>
<keyword evidence="2" id="KW-1185">Reference proteome</keyword>
<name>A0A8H6IHS7_9AGAR</name>
<accession>A0A8H6IHS7</accession>
<reference evidence="1 2" key="1">
    <citation type="submission" date="2020-07" db="EMBL/GenBank/DDBJ databases">
        <title>Comparative genomics of pyrophilous fungi reveals a link between fire events and developmental genes.</title>
        <authorList>
            <consortium name="DOE Joint Genome Institute"/>
            <person name="Steindorff A.S."/>
            <person name="Carver A."/>
            <person name="Calhoun S."/>
            <person name="Stillman K."/>
            <person name="Liu H."/>
            <person name="Lipzen A."/>
            <person name="Pangilinan J."/>
            <person name="Labutti K."/>
            <person name="Bruns T.D."/>
            <person name="Grigoriev I.V."/>
        </authorList>
    </citation>
    <scope>NUCLEOTIDE SEQUENCE [LARGE SCALE GENOMIC DNA]</scope>
    <source>
        <strain evidence="1 2">CBS 144469</strain>
    </source>
</reference>